<evidence type="ECO:0000259" key="4">
    <source>
        <dbReference type="Pfam" id="PF05057"/>
    </source>
</evidence>
<keyword evidence="3" id="KW-0812">Transmembrane</keyword>
<dbReference type="Proteomes" id="UP001497453">
    <property type="component" value="Chromosome 8"/>
</dbReference>
<feature type="transmembrane region" description="Helical" evidence="3">
    <location>
        <begin position="281"/>
        <end position="306"/>
    </location>
</feature>
<name>A0ABP1E5W3_9APHY</name>
<dbReference type="InterPro" id="IPR029058">
    <property type="entry name" value="AB_hydrolase_fold"/>
</dbReference>
<dbReference type="Pfam" id="PF05057">
    <property type="entry name" value="DUF676"/>
    <property type="match status" value="1"/>
</dbReference>
<keyword evidence="6" id="KW-1185">Reference proteome</keyword>
<dbReference type="PANTHER" id="PTHR12482">
    <property type="entry name" value="LIPASE ROG1-RELATED-RELATED"/>
    <property type="match status" value="1"/>
</dbReference>
<feature type="domain" description="DUF676" evidence="4">
    <location>
        <begin position="6"/>
        <end position="214"/>
    </location>
</feature>
<accession>A0ABP1E5W3</accession>
<dbReference type="PANTHER" id="PTHR12482:SF62">
    <property type="entry name" value="LIPASE ROG1-RELATED"/>
    <property type="match status" value="1"/>
</dbReference>
<keyword evidence="3" id="KW-0472">Membrane</keyword>
<protein>
    <recommendedName>
        <fullName evidence="4">DUF676 domain-containing protein</fullName>
    </recommendedName>
</protein>
<evidence type="ECO:0000313" key="6">
    <source>
        <dbReference type="Proteomes" id="UP001497453"/>
    </source>
</evidence>
<keyword evidence="3" id="KW-1133">Transmembrane helix</keyword>
<feature type="compositionally biased region" description="Polar residues" evidence="2">
    <location>
        <begin position="378"/>
        <end position="394"/>
    </location>
</feature>
<evidence type="ECO:0000256" key="2">
    <source>
        <dbReference type="SAM" id="MobiDB-lite"/>
    </source>
</evidence>
<dbReference type="InterPro" id="IPR007751">
    <property type="entry name" value="DUF676_lipase-like"/>
</dbReference>
<dbReference type="SUPFAM" id="SSF53474">
    <property type="entry name" value="alpha/beta-Hydrolases"/>
    <property type="match status" value="1"/>
</dbReference>
<evidence type="ECO:0000313" key="5">
    <source>
        <dbReference type="EMBL" id="CAL1714627.1"/>
    </source>
</evidence>
<evidence type="ECO:0000256" key="1">
    <source>
        <dbReference type="ARBA" id="ARBA00007920"/>
    </source>
</evidence>
<reference evidence="6" key="1">
    <citation type="submission" date="2024-04" db="EMBL/GenBank/DDBJ databases">
        <authorList>
            <person name="Shaw F."/>
            <person name="Minotto A."/>
        </authorList>
    </citation>
    <scope>NUCLEOTIDE SEQUENCE [LARGE SCALE GENOMIC DNA]</scope>
</reference>
<proteinExistence type="inferred from homology"/>
<dbReference type="Gene3D" id="3.40.50.1820">
    <property type="entry name" value="alpha/beta hydrolase"/>
    <property type="match status" value="1"/>
</dbReference>
<sequence>MSATSDYIHLLVLIHGMWGNPGHLAEMKRIYTETLCPSDSPRGPNSETVHILVVETNTESSTYDGIDWGGERVAEEIRAESKRLEAEGKTVTRFSVTGYSLGGLIARYVIGILHQQQFFDKVTPVNFTTVATPHIGLIRYPSFRSSLFAFLGPKLLSRTGEQFYAVDQWSARGRPLLEVMADPERIFFQALSSFPHVTFYANAVNDITVPYMTAAAELDDPFAEHLAHHVTIEFDEKYKPIVKSWTPAPPGSAQPPKPRIFSRKWFESIKPRLPPALDFKFPYNIIIIVSLPVLFPALLILVVVRLSMDSHSSRSRIKLLEEDESYGHRLIHVVGQLEKSMEDAVAELIDDQGNVEPQLPSTDTLADTCPPGTHDQPSEAQTPQSSSEGSSLLTPRQRRMVATLNSLPELKKELAFINPVLNSHATIVARDIQKFKHHAIGHGVLQHVADHFTI</sequence>
<dbReference type="InterPro" id="IPR044294">
    <property type="entry name" value="Lipase-like"/>
</dbReference>
<gene>
    <name evidence="5" type="ORF">GFSPODELE1_LOCUS9855</name>
</gene>
<evidence type="ECO:0000256" key="3">
    <source>
        <dbReference type="SAM" id="Phobius"/>
    </source>
</evidence>
<dbReference type="EMBL" id="OZ037951">
    <property type="protein sequence ID" value="CAL1714627.1"/>
    <property type="molecule type" value="Genomic_DNA"/>
</dbReference>
<comment type="similarity">
    <text evidence="1">Belongs to the putative lipase ROG1 family.</text>
</comment>
<organism evidence="5 6">
    <name type="scientific">Somion occarium</name>
    <dbReference type="NCBI Taxonomy" id="3059160"/>
    <lineage>
        <taxon>Eukaryota</taxon>
        <taxon>Fungi</taxon>
        <taxon>Dikarya</taxon>
        <taxon>Basidiomycota</taxon>
        <taxon>Agaricomycotina</taxon>
        <taxon>Agaricomycetes</taxon>
        <taxon>Polyporales</taxon>
        <taxon>Cerrenaceae</taxon>
        <taxon>Somion</taxon>
    </lineage>
</organism>
<feature type="region of interest" description="Disordered" evidence="2">
    <location>
        <begin position="355"/>
        <end position="395"/>
    </location>
</feature>